<dbReference type="Gene3D" id="2.60.40.1240">
    <property type="match status" value="1"/>
</dbReference>
<name>A0A921JX20_9ACTN</name>
<dbReference type="AlphaFoldDB" id="A0A921JX20"/>
<protein>
    <recommendedName>
        <fullName evidence="6">DUF4352 domain-containing protein</fullName>
    </recommendedName>
</protein>
<comment type="caution">
    <text evidence="4">The sequence shown here is derived from an EMBL/GenBank/DDBJ whole genome shotgun (WGS) entry which is preliminary data.</text>
</comment>
<feature type="compositionally biased region" description="Low complexity" evidence="2">
    <location>
        <begin position="78"/>
        <end position="88"/>
    </location>
</feature>
<evidence type="ECO:0000313" key="5">
    <source>
        <dbReference type="Proteomes" id="UP000776650"/>
    </source>
</evidence>
<sequence length="196" mass="20272">MSAPFSAGPSPYDDMPAFPENKPRSKTPLILGIVLAVVGVAVVFTLGFFTGASTVPAAPGTDTGGDTDTASIFDVESDSGSSSTKSGDVAGSKGDAVDSDGVRLTVTNVEEGPSIDYLEDGVKAEFAATETLDAIEGGKLVTVTTEVENTGTEAWDLTCGFSIQSELVDDQGRHFQPIDSLYRIPGNPDCSEQTNP</sequence>
<keyword evidence="3" id="KW-1133">Transmembrane helix</keyword>
<feature type="transmembrane region" description="Helical" evidence="3">
    <location>
        <begin position="29"/>
        <end position="49"/>
    </location>
</feature>
<reference evidence="4" key="2">
    <citation type="submission" date="2021-09" db="EMBL/GenBank/DDBJ databases">
        <authorList>
            <person name="Gilroy R."/>
        </authorList>
    </citation>
    <scope>NUCLEOTIDE SEQUENCE</scope>
    <source>
        <strain evidence="4">ChiGjej1B1-18357</strain>
    </source>
</reference>
<evidence type="ECO:0000313" key="4">
    <source>
        <dbReference type="EMBL" id="HJE89537.1"/>
    </source>
</evidence>
<evidence type="ECO:0000256" key="3">
    <source>
        <dbReference type="SAM" id="Phobius"/>
    </source>
</evidence>
<evidence type="ECO:0000256" key="1">
    <source>
        <dbReference type="ARBA" id="ARBA00022729"/>
    </source>
</evidence>
<accession>A0A921JX20</accession>
<reference evidence="4" key="1">
    <citation type="journal article" date="2021" name="PeerJ">
        <title>Extensive microbial diversity within the chicken gut microbiome revealed by metagenomics and culture.</title>
        <authorList>
            <person name="Gilroy R."/>
            <person name="Ravi A."/>
            <person name="Getino M."/>
            <person name="Pursley I."/>
            <person name="Horton D.L."/>
            <person name="Alikhan N.F."/>
            <person name="Baker D."/>
            <person name="Gharbi K."/>
            <person name="Hall N."/>
            <person name="Watson M."/>
            <person name="Adriaenssens E.M."/>
            <person name="Foster-Nyarko E."/>
            <person name="Jarju S."/>
            <person name="Secka A."/>
            <person name="Antonio M."/>
            <person name="Oren A."/>
            <person name="Chaudhuri R.R."/>
            <person name="La Ragione R."/>
            <person name="Hildebrand F."/>
            <person name="Pallen M.J."/>
        </authorList>
    </citation>
    <scope>NUCLEOTIDE SEQUENCE</scope>
    <source>
        <strain evidence="4">ChiGjej1B1-18357</strain>
    </source>
</reference>
<gene>
    <name evidence="4" type="ORF">K8V11_00830</name>
</gene>
<feature type="region of interest" description="Disordered" evidence="2">
    <location>
        <begin position="1"/>
        <end position="20"/>
    </location>
</feature>
<evidence type="ECO:0000256" key="2">
    <source>
        <dbReference type="SAM" id="MobiDB-lite"/>
    </source>
</evidence>
<dbReference type="EMBL" id="DYXM01000017">
    <property type="protein sequence ID" value="HJE89537.1"/>
    <property type="molecule type" value="Genomic_DNA"/>
</dbReference>
<evidence type="ECO:0008006" key="6">
    <source>
        <dbReference type="Google" id="ProtNLM"/>
    </source>
</evidence>
<feature type="non-terminal residue" evidence="4">
    <location>
        <position position="196"/>
    </location>
</feature>
<dbReference type="InterPro" id="IPR029050">
    <property type="entry name" value="Immunoprotect_excell_Ig-like"/>
</dbReference>
<feature type="region of interest" description="Disordered" evidence="2">
    <location>
        <begin position="55"/>
        <end position="97"/>
    </location>
</feature>
<feature type="compositionally biased region" description="Low complexity" evidence="2">
    <location>
        <begin position="55"/>
        <end position="70"/>
    </location>
</feature>
<organism evidence="4 5">
    <name type="scientific">Dietzia timorensis</name>
    <dbReference type="NCBI Taxonomy" id="499555"/>
    <lineage>
        <taxon>Bacteria</taxon>
        <taxon>Bacillati</taxon>
        <taxon>Actinomycetota</taxon>
        <taxon>Actinomycetes</taxon>
        <taxon>Mycobacteriales</taxon>
        <taxon>Dietziaceae</taxon>
        <taxon>Dietzia</taxon>
    </lineage>
</organism>
<dbReference type="Proteomes" id="UP000776650">
    <property type="component" value="Unassembled WGS sequence"/>
</dbReference>
<keyword evidence="1" id="KW-0732">Signal</keyword>
<keyword evidence="3" id="KW-0472">Membrane</keyword>
<keyword evidence="3" id="KW-0812">Transmembrane</keyword>
<proteinExistence type="predicted"/>